<evidence type="ECO:0000313" key="3">
    <source>
        <dbReference type="EMBL" id="SDD65227.1"/>
    </source>
</evidence>
<reference evidence="2 5" key="2">
    <citation type="submission" date="2019-07" db="EMBL/GenBank/DDBJ databases">
        <title>Whole genome shotgun sequence of Myxococcus virescens NBRC 100334.</title>
        <authorList>
            <person name="Hosoyama A."/>
            <person name="Uohara A."/>
            <person name="Ohji S."/>
            <person name="Ichikawa N."/>
        </authorList>
    </citation>
    <scope>NUCLEOTIDE SEQUENCE [LARGE SCALE GENOMIC DNA]</scope>
    <source>
        <strain evidence="2 5">NBRC 100334</strain>
    </source>
</reference>
<dbReference type="EMBL" id="FNAJ01000002">
    <property type="protein sequence ID" value="SDD65227.1"/>
    <property type="molecule type" value="Genomic_DNA"/>
</dbReference>
<dbReference type="RefSeq" id="WP_090487430.1">
    <property type="nucleotide sequence ID" value="NZ_BJVY01000063.1"/>
</dbReference>
<evidence type="ECO:0000313" key="2">
    <source>
        <dbReference type="EMBL" id="GEL75206.1"/>
    </source>
</evidence>
<evidence type="ECO:0000313" key="4">
    <source>
        <dbReference type="Proteomes" id="UP000198717"/>
    </source>
</evidence>
<sequence>MDIRHLLTQVVTVAPYVAANDFGEPGYGPQRQVQARVEKVLGIAQEGATGSEARASAVLVVAERIGPQDRVWLPGSNVADPRQAQVPGPDGVTEGIPLAGTGAAFYEIRLV</sequence>
<evidence type="ECO:0000256" key="1">
    <source>
        <dbReference type="SAM" id="MobiDB-lite"/>
    </source>
</evidence>
<dbReference type="Proteomes" id="UP000321224">
    <property type="component" value="Unassembled WGS sequence"/>
</dbReference>
<evidence type="ECO:0000313" key="5">
    <source>
        <dbReference type="Proteomes" id="UP000321224"/>
    </source>
</evidence>
<accession>A0A511HNQ0</accession>
<dbReference type="AlphaFoldDB" id="A0A511HNQ0"/>
<keyword evidence="4" id="KW-1185">Reference proteome</keyword>
<name>A0A511HNQ0_9BACT</name>
<proteinExistence type="predicted"/>
<feature type="region of interest" description="Disordered" evidence="1">
    <location>
        <begin position="72"/>
        <end position="93"/>
    </location>
</feature>
<reference evidence="3 4" key="1">
    <citation type="submission" date="2016-10" db="EMBL/GenBank/DDBJ databases">
        <authorList>
            <person name="Varghese N."/>
            <person name="Submissions S."/>
        </authorList>
    </citation>
    <scope>NUCLEOTIDE SEQUENCE [LARGE SCALE GENOMIC DNA]</scope>
    <source>
        <strain evidence="3 4">DSM 2260</strain>
    </source>
</reference>
<dbReference type="Proteomes" id="UP000198717">
    <property type="component" value="Unassembled WGS sequence"/>
</dbReference>
<comment type="caution">
    <text evidence="2">The sequence shown here is derived from an EMBL/GenBank/DDBJ whole genome shotgun (WGS) entry which is preliminary data.</text>
</comment>
<gene>
    <name evidence="2" type="ORF">MVI01_69900</name>
    <name evidence="3" type="ORF">SAMN04488504_102131</name>
</gene>
<dbReference type="EMBL" id="BJVY01000063">
    <property type="protein sequence ID" value="GEL75206.1"/>
    <property type="molecule type" value="Genomic_DNA"/>
</dbReference>
<organism evidence="2 5">
    <name type="scientific">Myxococcus virescens</name>
    <dbReference type="NCBI Taxonomy" id="83456"/>
    <lineage>
        <taxon>Bacteria</taxon>
        <taxon>Pseudomonadati</taxon>
        <taxon>Myxococcota</taxon>
        <taxon>Myxococcia</taxon>
        <taxon>Myxococcales</taxon>
        <taxon>Cystobacterineae</taxon>
        <taxon>Myxococcaceae</taxon>
        <taxon>Myxococcus</taxon>
    </lineage>
</organism>
<protein>
    <submittedName>
        <fullName evidence="2">Uncharacterized protein</fullName>
    </submittedName>
</protein>